<dbReference type="SUPFAM" id="SSF52540">
    <property type="entry name" value="P-loop containing nucleoside triphosphate hydrolases"/>
    <property type="match status" value="1"/>
</dbReference>
<dbReference type="Gene3D" id="3.40.50.300">
    <property type="entry name" value="P-loop containing nucleotide triphosphate hydrolases"/>
    <property type="match status" value="1"/>
</dbReference>
<evidence type="ECO:0000313" key="1">
    <source>
        <dbReference type="EMBL" id="RHG29970.1"/>
    </source>
</evidence>
<dbReference type="EMBL" id="QRID01000003">
    <property type="protein sequence ID" value="RHG29970.1"/>
    <property type="molecule type" value="Genomic_DNA"/>
</dbReference>
<dbReference type="InterPro" id="IPR027417">
    <property type="entry name" value="P-loop_NTPase"/>
</dbReference>
<evidence type="ECO:0008006" key="3">
    <source>
        <dbReference type="Google" id="ProtNLM"/>
    </source>
</evidence>
<comment type="caution">
    <text evidence="1">The sequence shown here is derived from an EMBL/GenBank/DDBJ whole genome shotgun (WGS) entry which is preliminary data.</text>
</comment>
<name>A0A3R6GZP3_9FIRM</name>
<dbReference type="RefSeq" id="WP_118772053.1">
    <property type="nucleotide sequence ID" value="NZ_QRID01000003.1"/>
</dbReference>
<sequence>MSIVYISVGMQKTGTTALQSFMRENEKALENQGCCYPLLKLGIASKYNDRNAHFLVYRASEIEEKSDREDEERRVREKAFTDLGDLAKTYPKIILSDELIWHRYLDVKDFWKNAVNDFKKIQCDVKVIVYLRRQDLFIQSLWNQSVKAMPRIEKTFEECIRTNQFKYYPLDYYKNLCKIAEAVGRENIIVRVYEKGQFEGEEHTIYSDFLKSIDVKMTDEFTKENVIPNDSLDGNFIELKRIMNQIPDYKLTNDFMRNPMCAASGFCKNTDSLGKMGMFSYAQQLEYLKQFQESNQKTAKEFLNRSNGVLFYDPVLEQKQWTLEPEKMYRDLLVMMCEEFCEQEKKITELRKETQILKEEVRKLRNSLFFRGYRKLRRIFIKD</sequence>
<proteinExistence type="predicted"/>
<gene>
    <name evidence="1" type="ORF">DW264_04105</name>
</gene>
<organism evidence="1 2">
    <name type="scientific">Roseburia intestinalis</name>
    <dbReference type="NCBI Taxonomy" id="166486"/>
    <lineage>
        <taxon>Bacteria</taxon>
        <taxon>Bacillati</taxon>
        <taxon>Bacillota</taxon>
        <taxon>Clostridia</taxon>
        <taxon>Lachnospirales</taxon>
        <taxon>Lachnospiraceae</taxon>
        <taxon>Roseburia</taxon>
    </lineage>
</organism>
<accession>A0A3R6GZP3</accession>
<reference evidence="1 2" key="1">
    <citation type="submission" date="2018-08" db="EMBL/GenBank/DDBJ databases">
        <title>A genome reference for cultivated species of the human gut microbiota.</title>
        <authorList>
            <person name="Zou Y."/>
            <person name="Xue W."/>
            <person name="Luo G."/>
        </authorList>
    </citation>
    <scope>NUCLEOTIDE SEQUENCE [LARGE SCALE GENOMIC DNA]</scope>
    <source>
        <strain evidence="1 2">AM22-21LB</strain>
    </source>
</reference>
<dbReference type="AlphaFoldDB" id="A0A3R6GZP3"/>
<evidence type="ECO:0000313" key="2">
    <source>
        <dbReference type="Proteomes" id="UP000284051"/>
    </source>
</evidence>
<dbReference type="Proteomes" id="UP000284051">
    <property type="component" value="Unassembled WGS sequence"/>
</dbReference>
<protein>
    <recommendedName>
        <fullName evidence="3">Sulfotransferase family protein</fullName>
    </recommendedName>
</protein>